<dbReference type="RefSeq" id="WP_091511813.1">
    <property type="nucleotide sequence ID" value="NZ_FOLE01000005.1"/>
</dbReference>
<dbReference type="AlphaFoldDB" id="A0A1I1J1N3"/>
<dbReference type="OrthoDB" id="572589at2"/>
<organism evidence="2 3">
    <name type="scientific">Flexibacter flexilis DSM 6793</name>
    <dbReference type="NCBI Taxonomy" id="927664"/>
    <lineage>
        <taxon>Bacteria</taxon>
        <taxon>Pseudomonadati</taxon>
        <taxon>Bacteroidota</taxon>
        <taxon>Cytophagia</taxon>
        <taxon>Cytophagales</taxon>
        <taxon>Flexibacteraceae</taxon>
        <taxon>Flexibacter</taxon>
    </lineage>
</organism>
<keyword evidence="1" id="KW-0472">Membrane</keyword>
<evidence type="ECO:0000313" key="3">
    <source>
        <dbReference type="Proteomes" id="UP000199514"/>
    </source>
</evidence>
<accession>A0A1I1J1N3</accession>
<keyword evidence="1" id="KW-1133">Transmembrane helix</keyword>
<dbReference type="EMBL" id="FOLE01000005">
    <property type="protein sequence ID" value="SFC42376.1"/>
    <property type="molecule type" value="Genomic_DNA"/>
</dbReference>
<proteinExistence type="predicted"/>
<dbReference type="Proteomes" id="UP000199514">
    <property type="component" value="Unassembled WGS sequence"/>
</dbReference>
<sequence length="124" mass="13996">MNKSISLAGIIGPSLLVMVGSETRFWNPSLYDTQITPLVYMSGTLLFIAGLAIVRQHSVWVWKWPVLITMTGWLGMLLGIARMFFPQTYQRQFHNDNSALAVELLLIAIGILLTYKAYFGKRSD</sequence>
<dbReference type="STRING" id="927664.SAMN05421780_105169"/>
<evidence type="ECO:0000313" key="2">
    <source>
        <dbReference type="EMBL" id="SFC42376.1"/>
    </source>
</evidence>
<feature type="transmembrane region" description="Helical" evidence="1">
    <location>
        <begin position="97"/>
        <end position="118"/>
    </location>
</feature>
<reference evidence="2 3" key="1">
    <citation type="submission" date="2016-10" db="EMBL/GenBank/DDBJ databases">
        <authorList>
            <person name="de Groot N.N."/>
        </authorList>
    </citation>
    <scope>NUCLEOTIDE SEQUENCE [LARGE SCALE GENOMIC DNA]</scope>
    <source>
        <strain evidence="2 3">DSM 6793</strain>
    </source>
</reference>
<protein>
    <submittedName>
        <fullName evidence="2">Uncharacterized protein</fullName>
    </submittedName>
</protein>
<feature type="transmembrane region" description="Helical" evidence="1">
    <location>
        <begin position="66"/>
        <end position="85"/>
    </location>
</feature>
<gene>
    <name evidence="2" type="ORF">SAMN05421780_105169</name>
</gene>
<name>A0A1I1J1N3_9BACT</name>
<keyword evidence="1" id="KW-0812">Transmembrane</keyword>
<feature type="transmembrane region" description="Helical" evidence="1">
    <location>
        <begin position="37"/>
        <end position="54"/>
    </location>
</feature>
<keyword evidence="3" id="KW-1185">Reference proteome</keyword>
<evidence type="ECO:0000256" key="1">
    <source>
        <dbReference type="SAM" id="Phobius"/>
    </source>
</evidence>